<evidence type="ECO:0000256" key="2">
    <source>
        <dbReference type="SAM" id="Phobius"/>
    </source>
</evidence>
<feature type="domain" description="DUF4190" evidence="3">
    <location>
        <begin position="75"/>
        <end position="130"/>
    </location>
</feature>
<name>A0ABQ3P2L4_9ACTN</name>
<dbReference type="InterPro" id="IPR026004">
    <property type="entry name" value="Septum_form"/>
</dbReference>
<evidence type="ECO:0000313" key="5">
    <source>
        <dbReference type="EMBL" id="GHI19268.1"/>
    </source>
</evidence>
<evidence type="ECO:0000256" key="1">
    <source>
        <dbReference type="SAM" id="MobiDB-lite"/>
    </source>
</evidence>
<reference evidence="5" key="1">
    <citation type="submission" date="2024-05" db="EMBL/GenBank/DDBJ databases">
        <title>Whole genome shotgun sequence of Streptomyces hydrogenans NBRC 13475.</title>
        <authorList>
            <person name="Komaki H."/>
            <person name="Tamura T."/>
        </authorList>
    </citation>
    <scope>NUCLEOTIDE SEQUENCE</scope>
    <source>
        <strain evidence="5">NBRC 13475</strain>
    </source>
</reference>
<gene>
    <name evidence="5" type="ORF">Shyd_06390</name>
</gene>
<keyword evidence="2" id="KW-0812">Transmembrane</keyword>
<organism evidence="5 6">
    <name type="scientific">Streptomyces hydrogenans</name>
    <dbReference type="NCBI Taxonomy" id="1873719"/>
    <lineage>
        <taxon>Bacteria</taxon>
        <taxon>Bacillati</taxon>
        <taxon>Actinomycetota</taxon>
        <taxon>Actinomycetes</taxon>
        <taxon>Kitasatosporales</taxon>
        <taxon>Streptomycetaceae</taxon>
        <taxon>Streptomyces</taxon>
    </lineage>
</organism>
<comment type="caution">
    <text evidence="5">The sequence shown here is derived from an EMBL/GenBank/DDBJ whole genome shotgun (WGS) entry which is preliminary data.</text>
</comment>
<evidence type="ECO:0000259" key="4">
    <source>
        <dbReference type="Pfam" id="PF13845"/>
    </source>
</evidence>
<feature type="domain" description="Septum formation-related" evidence="4">
    <location>
        <begin position="163"/>
        <end position="259"/>
    </location>
</feature>
<proteinExistence type="predicted"/>
<keyword evidence="2" id="KW-1133">Transmembrane helix</keyword>
<feature type="region of interest" description="Disordered" evidence="1">
    <location>
        <begin position="1"/>
        <end position="43"/>
    </location>
</feature>
<evidence type="ECO:0000259" key="3">
    <source>
        <dbReference type="Pfam" id="PF13828"/>
    </source>
</evidence>
<accession>A0ABQ3P2L4</accession>
<dbReference type="EMBL" id="BNDW01000004">
    <property type="protein sequence ID" value="GHI19268.1"/>
    <property type="molecule type" value="Genomic_DNA"/>
</dbReference>
<keyword evidence="6" id="KW-1185">Reference proteome</keyword>
<keyword evidence="2" id="KW-0472">Membrane</keyword>
<feature type="transmembrane region" description="Helical" evidence="2">
    <location>
        <begin position="112"/>
        <end position="133"/>
    </location>
</feature>
<dbReference type="Proteomes" id="UP001052739">
    <property type="component" value="Unassembled WGS sequence"/>
</dbReference>
<dbReference type="InterPro" id="IPR025241">
    <property type="entry name" value="DUF4190"/>
</dbReference>
<evidence type="ECO:0000313" key="6">
    <source>
        <dbReference type="Proteomes" id="UP001052739"/>
    </source>
</evidence>
<sequence>MEPTPQPQPPEPGTPPVPDAPAAPPATGPYPTPGPYPQSGPYAAPGPYTSPGMPYAGVPGPYGPYGRPAATTNGLAIGSLVSGIVCCLPPLGLVLGIFSLRQIKRRGQGGKGLAVAGIVLSTISTLLVVLGLITGQIQDGIREFREGIREAASSRMPMELRAGECFLDDAGQGEYTLGVRVVDCAEPHDGEITGRFEATGFGSWPGEEALEKLGESRCDAMVGTYVRDTWTLTADTLSLYYYPDRQAWRQGERRIACGVGGEERTTGSLRSDSTTLDRGQLAYLALVNPIEDAAYEEPEADPEEDLESNREWAAEVRAAVDSARSGLRRHTWEPSERAPVEAYATSLDAASKQWAKLARAEDADAFWDAYDRAFELLSADAEVDVRQALGLTHTPPEAAGDHGSV</sequence>
<dbReference type="Pfam" id="PF13828">
    <property type="entry name" value="DUF4190"/>
    <property type="match status" value="1"/>
</dbReference>
<feature type="compositionally biased region" description="Pro residues" evidence="1">
    <location>
        <begin position="1"/>
        <end position="38"/>
    </location>
</feature>
<dbReference type="RefSeq" id="WP_190224644.1">
    <property type="nucleotide sequence ID" value="NZ_BNBS01000066.1"/>
</dbReference>
<feature type="transmembrane region" description="Helical" evidence="2">
    <location>
        <begin position="75"/>
        <end position="100"/>
    </location>
</feature>
<dbReference type="Pfam" id="PF13845">
    <property type="entry name" value="Septum_form"/>
    <property type="match status" value="1"/>
</dbReference>
<protein>
    <submittedName>
        <fullName evidence="5">Membrane protein</fullName>
    </submittedName>
</protein>